<accession>A0A0A9C547</accession>
<proteinExistence type="predicted"/>
<organism evidence="1">
    <name type="scientific">Arundo donax</name>
    <name type="common">Giant reed</name>
    <name type="synonym">Donax arundinaceus</name>
    <dbReference type="NCBI Taxonomy" id="35708"/>
    <lineage>
        <taxon>Eukaryota</taxon>
        <taxon>Viridiplantae</taxon>
        <taxon>Streptophyta</taxon>
        <taxon>Embryophyta</taxon>
        <taxon>Tracheophyta</taxon>
        <taxon>Spermatophyta</taxon>
        <taxon>Magnoliopsida</taxon>
        <taxon>Liliopsida</taxon>
        <taxon>Poales</taxon>
        <taxon>Poaceae</taxon>
        <taxon>PACMAD clade</taxon>
        <taxon>Arundinoideae</taxon>
        <taxon>Arundineae</taxon>
        <taxon>Arundo</taxon>
    </lineage>
</organism>
<dbReference type="EMBL" id="GBRH01227209">
    <property type="protein sequence ID" value="JAD70686.1"/>
    <property type="molecule type" value="Transcribed_RNA"/>
</dbReference>
<reference evidence="1" key="2">
    <citation type="journal article" date="2015" name="Data Brief">
        <title>Shoot transcriptome of the giant reed, Arundo donax.</title>
        <authorList>
            <person name="Barrero R.A."/>
            <person name="Guerrero F.D."/>
            <person name="Moolhuijzen P."/>
            <person name="Goolsby J.A."/>
            <person name="Tidwell J."/>
            <person name="Bellgard S.E."/>
            <person name="Bellgard M.I."/>
        </authorList>
    </citation>
    <scope>NUCLEOTIDE SEQUENCE</scope>
    <source>
        <tissue evidence="1">Shoot tissue taken approximately 20 cm above the soil surface</tissue>
    </source>
</reference>
<reference evidence="1" key="1">
    <citation type="submission" date="2014-09" db="EMBL/GenBank/DDBJ databases">
        <authorList>
            <person name="Magalhaes I.L.F."/>
            <person name="Oliveira U."/>
            <person name="Santos F.R."/>
            <person name="Vidigal T.H.D.A."/>
            <person name="Brescovit A.D."/>
            <person name="Santos A.J."/>
        </authorList>
    </citation>
    <scope>NUCLEOTIDE SEQUENCE</scope>
    <source>
        <tissue evidence="1">Shoot tissue taken approximately 20 cm above the soil surface</tissue>
    </source>
</reference>
<protein>
    <submittedName>
        <fullName evidence="1">Uncharacterized protein</fullName>
    </submittedName>
</protein>
<dbReference type="AlphaFoldDB" id="A0A0A9C547"/>
<evidence type="ECO:0000313" key="1">
    <source>
        <dbReference type="EMBL" id="JAD70686.1"/>
    </source>
</evidence>
<sequence>MGERPLQLISLDNFLLHLCSRNKSNSRIQAMDGCSS</sequence>
<name>A0A0A9C547_ARUDO</name>